<dbReference type="InterPro" id="IPR046350">
    <property type="entry name" value="Cystatin_sf"/>
</dbReference>
<dbReference type="RefSeq" id="WP_055185782.1">
    <property type="nucleotide sequence ID" value="NZ_CYXN01000007.1"/>
</dbReference>
<sequence>MKKTISVCMTAVMALSLLAGGAVQAYALSAETVEPVSAVAEENCISSSWKRASDPALTEKVRKVFDKAFDGLEGVSYTPVALLASRTTGFGTQYRILCKATVVVPGAQEEYVVVTLQHSWLSKAEILDIGDPLCLTNLDYEEGAVGTCQEAESPAMTEEATAAFNKATEGFVGVDYVPVALLSTQTVAGTNYRILCEATTVYPGAEMHYAVVNVYESLEGNANIISATDRYVS</sequence>
<evidence type="ECO:0000313" key="3">
    <source>
        <dbReference type="Proteomes" id="UP000095649"/>
    </source>
</evidence>
<gene>
    <name evidence="2" type="ORF">ERS852582_01216</name>
</gene>
<evidence type="ECO:0000256" key="1">
    <source>
        <dbReference type="SAM" id="SignalP"/>
    </source>
</evidence>
<proteinExistence type="predicted"/>
<reference evidence="2 3" key="1">
    <citation type="submission" date="2015-09" db="EMBL/GenBank/DDBJ databases">
        <authorList>
            <consortium name="Pathogen Informatics"/>
        </authorList>
    </citation>
    <scope>NUCLEOTIDE SEQUENCE [LARGE SCALE GENOMIC DNA]</scope>
    <source>
        <strain evidence="2 3">2789STDY5834970</strain>
    </source>
</reference>
<feature type="chain" id="PRO_5038814008" evidence="1">
    <location>
        <begin position="26"/>
        <end position="233"/>
    </location>
</feature>
<dbReference type="SUPFAM" id="SSF54403">
    <property type="entry name" value="Cystatin/monellin"/>
    <property type="match status" value="1"/>
</dbReference>
<protein>
    <submittedName>
        <fullName evidence="2">Uncharacterized protein</fullName>
    </submittedName>
</protein>
<organism evidence="2 3">
    <name type="scientific">Faecalibacterium prausnitzii</name>
    <dbReference type="NCBI Taxonomy" id="853"/>
    <lineage>
        <taxon>Bacteria</taxon>
        <taxon>Bacillati</taxon>
        <taxon>Bacillota</taxon>
        <taxon>Clostridia</taxon>
        <taxon>Eubacteriales</taxon>
        <taxon>Oscillospiraceae</taxon>
        <taxon>Faecalibacterium</taxon>
    </lineage>
</organism>
<dbReference type="AlphaFoldDB" id="A0A173SVL9"/>
<name>A0A173SVL9_9FIRM</name>
<dbReference type="Proteomes" id="UP000095649">
    <property type="component" value="Unassembled WGS sequence"/>
</dbReference>
<keyword evidence="1" id="KW-0732">Signal</keyword>
<accession>A0A173SVL9</accession>
<evidence type="ECO:0000313" key="2">
    <source>
        <dbReference type="EMBL" id="CUM94026.1"/>
    </source>
</evidence>
<dbReference type="EMBL" id="CYXN01000007">
    <property type="protein sequence ID" value="CUM94026.1"/>
    <property type="molecule type" value="Genomic_DNA"/>
</dbReference>
<feature type="signal peptide" evidence="1">
    <location>
        <begin position="1"/>
        <end position="25"/>
    </location>
</feature>